<organism evidence="1 2">
    <name type="scientific">Pseudocercospora fijiensis (strain CIRAD86)</name>
    <name type="common">Black leaf streak disease fungus</name>
    <name type="synonym">Mycosphaerella fijiensis</name>
    <dbReference type="NCBI Taxonomy" id="383855"/>
    <lineage>
        <taxon>Eukaryota</taxon>
        <taxon>Fungi</taxon>
        <taxon>Dikarya</taxon>
        <taxon>Ascomycota</taxon>
        <taxon>Pezizomycotina</taxon>
        <taxon>Dothideomycetes</taxon>
        <taxon>Dothideomycetidae</taxon>
        <taxon>Mycosphaerellales</taxon>
        <taxon>Mycosphaerellaceae</taxon>
        <taxon>Pseudocercospora</taxon>
    </lineage>
</organism>
<keyword evidence="2" id="KW-1185">Reference proteome</keyword>
<dbReference type="AlphaFoldDB" id="M2ZIY5"/>
<protein>
    <recommendedName>
        <fullName evidence="3">F-box domain-containing protein</fullName>
    </recommendedName>
</protein>
<evidence type="ECO:0008006" key="3">
    <source>
        <dbReference type="Google" id="ProtNLM"/>
    </source>
</evidence>
<sequence>MPINDLPHEILSEILLLATKANQAEGERYTYGLSQAPLPLQKVKLSKYVRGPVTAESLRWDATASIRQVCSTWHEWALSYNLEHVFERRWRGSERWAELPVSRGRRKYSIYELIDNHSGFAVYRDPFGTLKTTDAIFRHMPHLTRHVRRLWFNGFYTADTDKLILSIVSECHELQFLSVPWTVLRRSTAEHWIDLLNVNTGTGSALHSLELQAVCLPKDQAEALEKENSPNALHDPRVDFSALKRLKIFGNTLHKPICDDDLHLIAHTATNLQVLDITNLSTISVAGMLALVKASHSTLQVLEHSPRSDDGFYHPYPGHLPSNAHICTLLTSLPKMRDLSISVPYLCSHLFASPEVHWQGELQVRATDLCSSSPTPHSRATHLRELFSSARSLIHSRTRLGHALRIEIFFAGCIFEPEKSLVHGDFVLAEIRSRGQWPRGKVVSTKGPYGTTGVYGKEEDGVNWDAVDEEEYLRAVERGWVVL</sequence>
<name>M2ZIY5_PSEFD</name>
<dbReference type="eggNOG" id="ENOG502SJ96">
    <property type="taxonomic scope" value="Eukaryota"/>
</dbReference>
<evidence type="ECO:0000313" key="2">
    <source>
        <dbReference type="Proteomes" id="UP000016932"/>
    </source>
</evidence>
<dbReference type="SUPFAM" id="SSF52047">
    <property type="entry name" value="RNI-like"/>
    <property type="match status" value="1"/>
</dbReference>
<evidence type="ECO:0000313" key="1">
    <source>
        <dbReference type="EMBL" id="EME79069.1"/>
    </source>
</evidence>
<gene>
    <name evidence="1" type="ORF">MYCFIDRAFT_51028</name>
</gene>
<dbReference type="HOGENOM" id="CLU_052363_0_0_1"/>
<dbReference type="Gene3D" id="3.80.10.10">
    <property type="entry name" value="Ribonuclease Inhibitor"/>
    <property type="match status" value="1"/>
</dbReference>
<dbReference type="Proteomes" id="UP000016932">
    <property type="component" value="Unassembled WGS sequence"/>
</dbReference>
<dbReference type="VEuPathDB" id="FungiDB:MYCFIDRAFT_51028"/>
<proteinExistence type="predicted"/>
<dbReference type="KEGG" id="pfj:MYCFIDRAFT_51028"/>
<accession>M2ZIY5</accession>
<dbReference type="RefSeq" id="XP_007929727.1">
    <property type="nucleotide sequence ID" value="XM_007931536.1"/>
</dbReference>
<dbReference type="EMBL" id="KB446562">
    <property type="protein sequence ID" value="EME79069.1"/>
    <property type="molecule type" value="Genomic_DNA"/>
</dbReference>
<dbReference type="OrthoDB" id="5283561at2759"/>
<dbReference type="InterPro" id="IPR032675">
    <property type="entry name" value="LRR_dom_sf"/>
</dbReference>
<reference evidence="1 2" key="1">
    <citation type="journal article" date="2012" name="PLoS Pathog.">
        <title>Diverse lifestyles and strategies of plant pathogenesis encoded in the genomes of eighteen Dothideomycetes fungi.</title>
        <authorList>
            <person name="Ohm R.A."/>
            <person name="Feau N."/>
            <person name="Henrissat B."/>
            <person name="Schoch C.L."/>
            <person name="Horwitz B.A."/>
            <person name="Barry K.W."/>
            <person name="Condon B.J."/>
            <person name="Copeland A.C."/>
            <person name="Dhillon B."/>
            <person name="Glaser F."/>
            <person name="Hesse C.N."/>
            <person name="Kosti I."/>
            <person name="LaButti K."/>
            <person name="Lindquist E.A."/>
            <person name="Lucas S."/>
            <person name="Salamov A.A."/>
            <person name="Bradshaw R.E."/>
            <person name="Ciuffetti L."/>
            <person name="Hamelin R.C."/>
            <person name="Kema G.H.J."/>
            <person name="Lawrence C."/>
            <person name="Scott J.A."/>
            <person name="Spatafora J.W."/>
            <person name="Turgeon B.G."/>
            <person name="de Wit P.J.G.M."/>
            <person name="Zhong S."/>
            <person name="Goodwin S.B."/>
            <person name="Grigoriev I.V."/>
        </authorList>
    </citation>
    <scope>NUCLEOTIDE SEQUENCE [LARGE SCALE GENOMIC DNA]</scope>
    <source>
        <strain evidence="1 2">CIRAD86</strain>
    </source>
</reference>
<dbReference type="GeneID" id="19339955"/>